<evidence type="ECO:0000313" key="2">
    <source>
        <dbReference type="Proteomes" id="UP000593561"/>
    </source>
</evidence>
<keyword evidence="2" id="KW-1185">Reference proteome</keyword>
<name>A0A7J8R0C4_GOSDV</name>
<dbReference type="AlphaFoldDB" id="A0A7J8R0C4"/>
<sequence length="28" mass="3369">MMAILVKTSLKKVVISKKPENIRYCRRY</sequence>
<dbReference type="EMBL" id="JABFAC010000002">
    <property type="protein sequence ID" value="MBA0607299.1"/>
    <property type="molecule type" value="Genomic_DNA"/>
</dbReference>
<comment type="caution">
    <text evidence="1">The sequence shown here is derived from an EMBL/GenBank/DDBJ whole genome shotgun (WGS) entry which is preliminary data.</text>
</comment>
<proteinExistence type="predicted"/>
<organism evidence="1 2">
    <name type="scientific">Gossypium davidsonii</name>
    <name type="common">Davidson's cotton</name>
    <name type="synonym">Gossypium klotzschianum subsp. davidsonii</name>
    <dbReference type="NCBI Taxonomy" id="34287"/>
    <lineage>
        <taxon>Eukaryota</taxon>
        <taxon>Viridiplantae</taxon>
        <taxon>Streptophyta</taxon>
        <taxon>Embryophyta</taxon>
        <taxon>Tracheophyta</taxon>
        <taxon>Spermatophyta</taxon>
        <taxon>Magnoliopsida</taxon>
        <taxon>eudicotyledons</taxon>
        <taxon>Gunneridae</taxon>
        <taxon>Pentapetalae</taxon>
        <taxon>rosids</taxon>
        <taxon>malvids</taxon>
        <taxon>Malvales</taxon>
        <taxon>Malvaceae</taxon>
        <taxon>Malvoideae</taxon>
        <taxon>Gossypium</taxon>
    </lineage>
</organism>
<evidence type="ECO:0000313" key="1">
    <source>
        <dbReference type="EMBL" id="MBA0607299.1"/>
    </source>
</evidence>
<gene>
    <name evidence="1" type="ORF">Godav_019628</name>
</gene>
<dbReference type="Proteomes" id="UP000593561">
    <property type="component" value="Unassembled WGS sequence"/>
</dbReference>
<reference evidence="1 2" key="1">
    <citation type="journal article" date="2019" name="Genome Biol. Evol.">
        <title>Insights into the evolution of the New World diploid cottons (Gossypium, subgenus Houzingenia) based on genome sequencing.</title>
        <authorList>
            <person name="Grover C.E."/>
            <person name="Arick M.A. 2nd"/>
            <person name="Thrash A."/>
            <person name="Conover J.L."/>
            <person name="Sanders W.S."/>
            <person name="Peterson D.G."/>
            <person name="Frelichowski J.E."/>
            <person name="Scheffler J.A."/>
            <person name="Scheffler B.E."/>
            <person name="Wendel J.F."/>
        </authorList>
    </citation>
    <scope>NUCLEOTIDE SEQUENCE [LARGE SCALE GENOMIC DNA]</scope>
    <source>
        <strain evidence="1">27</strain>
        <tissue evidence="1">Leaf</tissue>
    </source>
</reference>
<accession>A0A7J8R0C4</accession>
<protein>
    <submittedName>
        <fullName evidence="1">Uncharacterized protein</fullName>
    </submittedName>
</protein>